<evidence type="ECO:0000313" key="9">
    <source>
        <dbReference type="EMBL" id="AOY55529.1"/>
    </source>
</evidence>
<gene>
    <name evidence="9" type="ORF">A4Z71_00450</name>
</gene>
<evidence type="ECO:0000256" key="1">
    <source>
        <dbReference type="ARBA" id="ARBA00004651"/>
    </source>
</evidence>
<feature type="transmembrane region" description="Helical" evidence="7">
    <location>
        <begin position="7"/>
        <end position="29"/>
    </location>
</feature>
<dbReference type="KEGG" id="rpla:A4Z71_00450"/>
<dbReference type="Pfam" id="PF00528">
    <property type="entry name" value="BPD_transp_1"/>
    <property type="match status" value="1"/>
</dbReference>
<comment type="subcellular location">
    <subcellularLocation>
        <location evidence="1 7">Cell membrane</location>
        <topology evidence="1 7">Multi-pass membrane protein</topology>
    </subcellularLocation>
</comment>
<dbReference type="PROSITE" id="PS50928">
    <property type="entry name" value="ABC_TM1"/>
    <property type="match status" value="1"/>
</dbReference>
<dbReference type="InterPro" id="IPR050901">
    <property type="entry name" value="BP-dep_ABC_trans_perm"/>
</dbReference>
<evidence type="ECO:0000256" key="2">
    <source>
        <dbReference type="ARBA" id="ARBA00022448"/>
    </source>
</evidence>
<dbReference type="GO" id="GO:0055085">
    <property type="term" value="P:transmembrane transport"/>
    <property type="evidence" value="ECO:0007669"/>
    <property type="project" value="InterPro"/>
</dbReference>
<dbReference type="CDD" id="cd06261">
    <property type="entry name" value="TM_PBP2"/>
    <property type="match status" value="1"/>
</dbReference>
<dbReference type="EMBL" id="CP015208">
    <property type="protein sequence ID" value="AOY55529.1"/>
    <property type="molecule type" value="Genomic_DNA"/>
</dbReference>
<dbReference type="RefSeq" id="WP_070954047.1">
    <property type="nucleotide sequence ID" value="NZ_CP015208.1"/>
</dbReference>
<dbReference type="InterPro" id="IPR035906">
    <property type="entry name" value="MetI-like_sf"/>
</dbReference>
<accession>A0A1D9DXJ9</accession>
<keyword evidence="5 7" id="KW-1133">Transmembrane helix</keyword>
<feature type="domain" description="ABC transmembrane type-1" evidence="8">
    <location>
        <begin position="68"/>
        <end position="259"/>
    </location>
</feature>
<dbReference type="OrthoDB" id="9794684at2"/>
<keyword evidence="3" id="KW-1003">Cell membrane</keyword>
<organism evidence="9 10">
    <name type="scientific">Candidatus Rhodoluna planktonica</name>
    <dbReference type="NCBI Taxonomy" id="535712"/>
    <lineage>
        <taxon>Bacteria</taxon>
        <taxon>Bacillati</taxon>
        <taxon>Actinomycetota</taxon>
        <taxon>Actinomycetes</taxon>
        <taxon>Micrococcales</taxon>
        <taxon>Microbacteriaceae</taxon>
        <taxon>Luna cluster</taxon>
        <taxon>Luna-1 subcluster</taxon>
        <taxon>Rhodoluna</taxon>
    </lineage>
</organism>
<comment type="similarity">
    <text evidence="7">Belongs to the binding-protein-dependent transport system permease family.</text>
</comment>
<dbReference type="GO" id="GO:0005886">
    <property type="term" value="C:plasma membrane"/>
    <property type="evidence" value="ECO:0007669"/>
    <property type="project" value="UniProtKB-SubCell"/>
</dbReference>
<feature type="transmembrane region" description="Helical" evidence="7">
    <location>
        <begin position="72"/>
        <end position="92"/>
    </location>
</feature>
<dbReference type="PANTHER" id="PTHR32243:SF18">
    <property type="entry name" value="INNER MEMBRANE ABC TRANSPORTER PERMEASE PROTEIN YCJP"/>
    <property type="match status" value="1"/>
</dbReference>
<proteinExistence type="inferred from homology"/>
<feature type="transmembrane region" description="Helical" evidence="7">
    <location>
        <begin position="104"/>
        <end position="124"/>
    </location>
</feature>
<evidence type="ECO:0000256" key="3">
    <source>
        <dbReference type="ARBA" id="ARBA00022475"/>
    </source>
</evidence>
<evidence type="ECO:0000259" key="8">
    <source>
        <dbReference type="PROSITE" id="PS50928"/>
    </source>
</evidence>
<feature type="transmembrane region" description="Helical" evidence="7">
    <location>
        <begin position="238"/>
        <end position="259"/>
    </location>
</feature>
<keyword evidence="6 7" id="KW-0472">Membrane</keyword>
<keyword evidence="10" id="KW-1185">Reference proteome</keyword>
<dbReference type="AlphaFoldDB" id="A0A1D9DXJ9"/>
<protein>
    <submittedName>
        <fullName evidence="9">Sugar ABC transporter permease</fullName>
    </submittedName>
</protein>
<dbReference type="Gene3D" id="1.10.3720.10">
    <property type="entry name" value="MetI-like"/>
    <property type="match status" value="1"/>
</dbReference>
<evidence type="ECO:0000256" key="5">
    <source>
        <dbReference type="ARBA" id="ARBA00022989"/>
    </source>
</evidence>
<evidence type="ECO:0000256" key="6">
    <source>
        <dbReference type="ARBA" id="ARBA00023136"/>
    </source>
</evidence>
<dbReference type="PANTHER" id="PTHR32243">
    <property type="entry name" value="MALTOSE TRANSPORT SYSTEM PERMEASE-RELATED"/>
    <property type="match status" value="1"/>
</dbReference>
<dbReference type="SUPFAM" id="SSF161098">
    <property type="entry name" value="MetI-like"/>
    <property type="match status" value="1"/>
</dbReference>
<evidence type="ECO:0000256" key="4">
    <source>
        <dbReference type="ARBA" id="ARBA00022692"/>
    </source>
</evidence>
<dbReference type="InterPro" id="IPR000515">
    <property type="entry name" value="MetI-like"/>
</dbReference>
<dbReference type="STRING" id="535712.A4Z71_00450"/>
<evidence type="ECO:0000256" key="7">
    <source>
        <dbReference type="RuleBase" id="RU363032"/>
    </source>
</evidence>
<evidence type="ECO:0000313" key="10">
    <source>
        <dbReference type="Proteomes" id="UP000243784"/>
    </source>
</evidence>
<keyword evidence="2 7" id="KW-0813">Transport</keyword>
<feature type="transmembrane region" description="Helical" evidence="7">
    <location>
        <begin position="136"/>
        <end position="159"/>
    </location>
</feature>
<keyword evidence="4 7" id="KW-0812">Transmembrane</keyword>
<reference evidence="9 10" key="1">
    <citation type="journal article" date="2016" name="Biochim. Biophys. Acta">
        <title>Photochemical characterization of actinorhodopsin and its functional existence in the natural host.</title>
        <authorList>
            <person name="Nakamura S."/>
            <person name="Kikukawa T."/>
            <person name="Tamogami J."/>
            <person name="Kamiya M."/>
            <person name="Aizawa T."/>
            <person name="Hahn M.W."/>
            <person name="Ihara K."/>
            <person name="Kamo N."/>
            <person name="Demura M."/>
        </authorList>
    </citation>
    <scope>NUCLEOTIDE SEQUENCE [LARGE SCALE GENOMIC DNA]</scope>
    <source>
        <strain evidence="9 10">MWH-Dar1</strain>
    </source>
</reference>
<feature type="transmembrane region" description="Helical" evidence="7">
    <location>
        <begin position="180"/>
        <end position="205"/>
    </location>
</feature>
<name>A0A1D9DXJ9_9MICO</name>
<sequence length="273" mass="29975">MIAVKKLSLSVIGFAVAALFLIPYFRMFITAVSPKSELNQIPANYFPSSFEFGNFIEVFNAAPVATYIRNTLIISVAATLLVMLVSIPAAYYLARFKFKGRGAILFLVLITQMFAPTSLVIGLYREFVALGMVNNFMSLILVNAAFNLAFSVWILSGFFSAIPAEIEEAAMLDGCSRFTVLTRVTLPMALPGLVTAVIFTFIAAWNEFVIALTLTSSPELRPLTVGITNFIGLYEVQWNYLFAVSLIAIVPVVILFMFIEKWLVSGLTAGGIK</sequence>
<dbReference type="Proteomes" id="UP000243784">
    <property type="component" value="Chromosome"/>
</dbReference>